<dbReference type="RefSeq" id="WP_185048364.1">
    <property type="nucleotide sequence ID" value="NZ_BAABIX010000022.1"/>
</dbReference>
<evidence type="ECO:0000259" key="1">
    <source>
        <dbReference type="Pfam" id="PF24096"/>
    </source>
</evidence>
<dbReference type="Pfam" id="PF24096">
    <property type="entry name" value="DUF7379"/>
    <property type="match status" value="1"/>
</dbReference>
<sequence>MVEFHTGQTVRIGSRTGLRATLTSIGVTGSVRALPPPAHTGSAAFGWRMPEALAGAIAEAGLRDLRADYLVSVERTGRVPGTRLLVDRGVAPPEDERWVALAVTGRGTYSWHPLVRAGTGRFEVGRREWSRGWSGPLLIKLFAFPWRTACPLAAYEERRHRYRLRACAPDTYARDVAEDLHPSRWAGLEAGEGGERRTLLLLHGAFGRTHSSFGGMPAEAFARLHAAYGGRVIAFDHHTLTHDPAENARRLIALIPDGADLHLDVLAHSRGGLVARELAQNAAALPLGRRRVRIGRVMFAGTPNAGTPLADPARLRHLAGRLTTLLAATGQAGPLGAVQELVKHLASGASGDLPGLTAMSPAGAYLRGLNAFGPHAHGPRPRYRALAAEYGPPGDDGVFGEGVGNDVVVPVAAVGAMGRTGRVPDTHVLERVHHHAYFESAAATRRILTWAAEAS</sequence>
<evidence type="ECO:0000313" key="2">
    <source>
        <dbReference type="EMBL" id="MBB5131553.1"/>
    </source>
</evidence>
<dbReference type="InterPro" id="IPR029058">
    <property type="entry name" value="AB_hydrolase_fold"/>
</dbReference>
<comment type="caution">
    <text evidence="2">The sequence shown here is derived from an EMBL/GenBank/DDBJ whole genome shotgun (WGS) entry which is preliminary data.</text>
</comment>
<dbReference type="Proteomes" id="UP000578449">
    <property type="component" value="Unassembled WGS sequence"/>
</dbReference>
<evidence type="ECO:0000313" key="3">
    <source>
        <dbReference type="Proteomes" id="UP000578449"/>
    </source>
</evidence>
<name>A0A840P0U1_9ACTN</name>
<keyword evidence="3" id="KW-1185">Reference proteome</keyword>
<proteinExistence type="predicted"/>
<organism evidence="2 3">
    <name type="scientific">Thermocatellispora tengchongensis</name>
    <dbReference type="NCBI Taxonomy" id="1073253"/>
    <lineage>
        <taxon>Bacteria</taxon>
        <taxon>Bacillati</taxon>
        <taxon>Actinomycetota</taxon>
        <taxon>Actinomycetes</taxon>
        <taxon>Streptosporangiales</taxon>
        <taxon>Streptosporangiaceae</taxon>
        <taxon>Thermocatellispora</taxon>
    </lineage>
</organism>
<protein>
    <recommendedName>
        <fullName evidence="1">DUF7379 domain-containing protein</fullName>
    </recommendedName>
</protein>
<dbReference type="Gene3D" id="3.40.50.1820">
    <property type="entry name" value="alpha/beta hydrolase"/>
    <property type="match status" value="1"/>
</dbReference>
<feature type="domain" description="DUF7379" evidence="1">
    <location>
        <begin position="199"/>
        <end position="370"/>
    </location>
</feature>
<dbReference type="SUPFAM" id="SSF53474">
    <property type="entry name" value="alpha/beta-Hydrolases"/>
    <property type="match status" value="1"/>
</dbReference>
<accession>A0A840P0U1</accession>
<reference evidence="2 3" key="1">
    <citation type="submission" date="2020-08" db="EMBL/GenBank/DDBJ databases">
        <title>Genomic Encyclopedia of Type Strains, Phase IV (KMG-IV): sequencing the most valuable type-strain genomes for metagenomic binning, comparative biology and taxonomic classification.</title>
        <authorList>
            <person name="Goeker M."/>
        </authorList>
    </citation>
    <scope>NUCLEOTIDE SEQUENCE [LARGE SCALE GENOMIC DNA]</scope>
    <source>
        <strain evidence="2 3">DSM 45615</strain>
    </source>
</reference>
<gene>
    <name evidence="2" type="ORF">HNP84_001259</name>
</gene>
<dbReference type="AlphaFoldDB" id="A0A840P0U1"/>
<dbReference type="EMBL" id="JACHGN010000002">
    <property type="protein sequence ID" value="MBB5131553.1"/>
    <property type="molecule type" value="Genomic_DNA"/>
</dbReference>
<dbReference type="InterPro" id="IPR055803">
    <property type="entry name" value="DUF7379"/>
</dbReference>